<evidence type="ECO:0000313" key="2">
    <source>
        <dbReference type="Proteomes" id="UP001055072"/>
    </source>
</evidence>
<protein>
    <submittedName>
        <fullName evidence="1">Uncharacterized protein</fullName>
    </submittedName>
</protein>
<name>A0ACB8TV62_9APHY</name>
<organism evidence="1 2">
    <name type="scientific">Irpex rosettiformis</name>
    <dbReference type="NCBI Taxonomy" id="378272"/>
    <lineage>
        <taxon>Eukaryota</taxon>
        <taxon>Fungi</taxon>
        <taxon>Dikarya</taxon>
        <taxon>Basidiomycota</taxon>
        <taxon>Agaricomycotina</taxon>
        <taxon>Agaricomycetes</taxon>
        <taxon>Polyporales</taxon>
        <taxon>Irpicaceae</taxon>
        <taxon>Irpex</taxon>
    </lineage>
</organism>
<dbReference type="EMBL" id="MU274928">
    <property type="protein sequence ID" value="KAI0085826.1"/>
    <property type="molecule type" value="Genomic_DNA"/>
</dbReference>
<evidence type="ECO:0000313" key="1">
    <source>
        <dbReference type="EMBL" id="KAI0085826.1"/>
    </source>
</evidence>
<comment type="caution">
    <text evidence="1">The sequence shown here is derived from an EMBL/GenBank/DDBJ whole genome shotgun (WGS) entry which is preliminary data.</text>
</comment>
<proteinExistence type="predicted"/>
<gene>
    <name evidence="1" type="ORF">BDY19DRAFT_394709</name>
</gene>
<reference evidence="1" key="1">
    <citation type="journal article" date="2021" name="Environ. Microbiol.">
        <title>Gene family expansions and transcriptome signatures uncover fungal adaptations to wood decay.</title>
        <authorList>
            <person name="Hage H."/>
            <person name="Miyauchi S."/>
            <person name="Viragh M."/>
            <person name="Drula E."/>
            <person name="Min B."/>
            <person name="Chaduli D."/>
            <person name="Navarro D."/>
            <person name="Favel A."/>
            <person name="Norest M."/>
            <person name="Lesage-Meessen L."/>
            <person name="Balint B."/>
            <person name="Merenyi Z."/>
            <person name="de Eugenio L."/>
            <person name="Morin E."/>
            <person name="Martinez A.T."/>
            <person name="Baldrian P."/>
            <person name="Stursova M."/>
            <person name="Martinez M.J."/>
            <person name="Novotny C."/>
            <person name="Magnuson J.K."/>
            <person name="Spatafora J.W."/>
            <person name="Maurice S."/>
            <person name="Pangilinan J."/>
            <person name="Andreopoulos W."/>
            <person name="LaButti K."/>
            <person name="Hundley H."/>
            <person name="Na H."/>
            <person name="Kuo A."/>
            <person name="Barry K."/>
            <person name="Lipzen A."/>
            <person name="Henrissat B."/>
            <person name="Riley R."/>
            <person name="Ahrendt S."/>
            <person name="Nagy L.G."/>
            <person name="Grigoriev I.V."/>
            <person name="Martin F."/>
            <person name="Rosso M.N."/>
        </authorList>
    </citation>
    <scope>NUCLEOTIDE SEQUENCE</scope>
    <source>
        <strain evidence="1">CBS 384.51</strain>
    </source>
</reference>
<accession>A0ACB8TV62</accession>
<dbReference type="Proteomes" id="UP001055072">
    <property type="component" value="Unassembled WGS sequence"/>
</dbReference>
<keyword evidence="2" id="KW-1185">Reference proteome</keyword>
<sequence length="185" mass="20567">MWLSRLNALLSTLSRKNDVRSIFKGCLVILVTVFNLYLVVVVVVLVLVILGRKEPNIRDGRETCNTFHLNSRSPCKREGDLHNPCERATSLLSMSCCAKTNEVFANVRVIKEIFGFEELPPAAIRSLVIPQTALTHSATGTFCVQLSIVIQRNDGLRTHTARRQEERVLGESVGKGFDNFGAVRG</sequence>